<dbReference type="PANTHER" id="PTHR31053:SF2">
    <property type="entry name" value="MAGNESIUM-PROTOPORPHYRIN IX MONOMETHYL ESTER [OXIDATIVE] CYCLASE, CHLOROPLASTIC"/>
    <property type="match status" value="1"/>
</dbReference>
<dbReference type="Gramene" id="KVH95039">
    <property type="protein sequence ID" value="KVH95039"/>
    <property type="gene ID" value="Ccrd_002891"/>
</dbReference>
<dbReference type="GO" id="GO:0015979">
    <property type="term" value="P:photosynthesis"/>
    <property type="evidence" value="ECO:0007669"/>
    <property type="project" value="UniProtKB-KW"/>
</dbReference>
<dbReference type="STRING" id="59895.A0A103XQN0"/>
<sequence>MATEMMGLLKPISKIGYYGTTTRTILPQRVSTIIRMSAATTTATKGGGGGKNKKGIKETLLAPRFYTTDFDEMEQLFNTQMNKNLNEAEFEALLQEFKTDYNQTHFVRNKEFKEAADEMQGPLRQIFVEFLERSCTAEFSGFLLYKELGRRLKIFSLMSRDEARHAGFLNKGLSDFNLALDLGFLTKARKYTFFKPKFIFYATYLSEKIGYWRYITIYRHLKANPEYQVYPIFKYFENWCQDENRHGDFFSALMKAQPQFLNDWKAKLWARFFCLSVYVTMYLNDTQRTAFYEGIGLNTKEFDMHVIIETNRTTARIFPAVLDVENPEFKRKLDRMAEINSKILAIGETDDIPLVKNLKRIPHIAALVSELLAAYLMKPIESGSVDIAEMDPQLVY</sequence>
<dbReference type="Pfam" id="PF02915">
    <property type="entry name" value="Rubrerythrin"/>
    <property type="match status" value="1"/>
</dbReference>
<evidence type="ECO:0000256" key="6">
    <source>
        <dbReference type="ARBA" id="ARBA00022723"/>
    </source>
</evidence>
<dbReference type="CDD" id="cd01047">
    <property type="entry name" value="ACSF"/>
    <property type="match status" value="1"/>
</dbReference>
<keyword evidence="5" id="KW-0602">Photosynthesis</keyword>
<dbReference type="InterPro" id="IPR003251">
    <property type="entry name" value="Rr_diiron-bd_dom"/>
</dbReference>
<dbReference type="AlphaFoldDB" id="A0A103XQN0"/>
<dbReference type="EMBL" id="LEKV01004426">
    <property type="protein sequence ID" value="KVH95039.1"/>
    <property type="molecule type" value="Genomic_DNA"/>
</dbReference>
<dbReference type="GO" id="GO:0009658">
    <property type="term" value="P:chloroplast organization"/>
    <property type="evidence" value="ECO:0007669"/>
    <property type="project" value="EnsemblPlants"/>
</dbReference>
<dbReference type="UniPathway" id="UPA00668"/>
<evidence type="ECO:0000259" key="12">
    <source>
        <dbReference type="Pfam" id="PF02915"/>
    </source>
</evidence>
<name>A0A103XQN0_CYNCS</name>
<dbReference type="GO" id="GO:0046872">
    <property type="term" value="F:metal ion binding"/>
    <property type="evidence" value="ECO:0007669"/>
    <property type="project" value="UniProtKB-KW"/>
</dbReference>
<evidence type="ECO:0000256" key="7">
    <source>
        <dbReference type="ARBA" id="ARBA00022857"/>
    </source>
</evidence>
<dbReference type="Proteomes" id="UP000243975">
    <property type="component" value="Unassembled WGS sequence"/>
</dbReference>
<proteinExistence type="inferred from homology"/>
<dbReference type="NCBIfam" id="NF010172">
    <property type="entry name" value="PRK13654.1"/>
    <property type="match status" value="1"/>
</dbReference>
<evidence type="ECO:0000256" key="10">
    <source>
        <dbReference type="ARBA" id="ARBA00023171"/>
    </source>
</evidence>
<keyword evidence="14" id="KW-1185">Reference proteome</keyword>
<evidence type="ECO:0000256" key="5">
    <source>
        <dbReference type="ARBA" id="ARBA00022531"/>
    </source>
</evidence>
<comment type="catalytic activity">
    <reaction evidence="11">
        <text>Mg-protoporphyrin IX 13-monomethyl ester + 3 NADPH + 3 O2 + 2 H(+) = 3,8-divinyl protochlorophyllide a + 3 NADP(+) + 5 H2O</text>
        <dbReference type="Rhea" id="RHEA:33235"/>
        <dbReference type="ChEBI" id="CHEBI:15377"/>
        <dbReference type="ChEBI" id="CHEBI:15378"/>
        <dbReference type="ChEBI" id="CHEBI:15379"/>
        <dbReference type="ChEBI" id="CHEBI:57783"/>
        <dbReference type="ChEBI" id="CHEBI:58349"/>
        <dbReference type="ChEBI" id="CHEBI:58632"/>
        <dbReference type="ChEBI" id="CHEBI:60491"/>
        <dbReference type="EC" id="1.14.13.81"/>
    </reaction>
</comment>
<dbReference type="SUPFAM" id="SSF47240">
    <property type="entry name" value="Ferritin-like"/>
    <property type="match status" value="1"/>
</dbReference>
<comment type="cofactor">
    <cofactor evidence="1">
        <name>Fe cation</name>
        <dbReference type="ChEBI" id="CHEBI:24875"/>
    </cofactor>
</comment>
<reference evidence="13 14" key="1">
    <citation type="journal article" date="2016" name="Sci. Rep.">
        <title>The genome sequence of the outbreeding globe artichoke constructed de novo incorporating a phase-aware low-pass sequencing strategy of F1 progeny.</title>
        <authorList>
            <person name="Scaglione D."/>
            <person name="Reyes-Chin-Wo S."/>
            <person name="Acquadro A."/>
            <person name="Froenicke L."/>
            <person name="Portis E."/>
            <person name="Beitel C."/>
            <person name="Tirone M."/>
            <person name="Mauro R."/>
            <person name="Lo Monaco A."/>
            <person name="Mauromicale G."/>
            <person name="Faccioli P."/>
            <person name="Cattivelli L."/>
            <person name="Rieseberg L."/>
            <person name="Michelmore R."/>
            <person name="Lanteri S."/>
        </authorList>
    </citation>
    <scope>NUCLEOTIDE SEQUENCE [LARGE SCALE GENOMIC DNA]</scope>
    <source>
        <strain evidence="13">2C</strain>
    </source>
</reference>
<dbReference type="OMA" id="FHPIFKW"/>
<feature type="domain" description="Rubrerythrin diiron-binding" evidence="12">
    <location>
        <begin position="129"/>
        <end position="254"/>
    </location>
</feature>
<dbReference type="GO" id="GO:1901401">
    <property type="term" value="P:regulation of tetrapyrrole metabolic process"/>
    <property type="evidence" value="ECO:0007669"/>
    <property type="project" value="EnsemblPlants"/>
</dbReference>
<dbReference type="GO" id="GO:0009535">
    <property type="term" value="C:chloroplast thylakoid membrane"/>
    <property type="evidence" value="ECO:0007669"/>
    <property type="project" value="EnsemblPlants"/>
</dbReference>
<evidence type="ECO:0000256" key="1">
    <source>
        <dbReference type="ARBA" id="ARBA00001962"/>
    </source>
</evidence>
<comment type="caution">
    <text evidence="13">The sequence shown here is derived from an EMBL/GenBank/DDBJ whole genome shotgun (WGS) entry which is preliminary data.</text>
</comment>
<comment type="similarity">
    <text evidence="3">Belongs to the AcsF family.</text>
</comment>
<gene>
    <name evidence="13" type="ORF">Ccrd_002891</name>
</gene>
<evidence type="ECO:0000256" key="4">
    <source>
        <dbReference type="ARBA" id="ARBA00012092"/>
    </source>
</evidence>
<evidence type="ECO:0000313" key="14">
    <source>
        <dbReference type="Proteomes" id="UP000243975"/>
    </source>
</evidence>
<dbReference type="InterPro" id="IPR009078">
    <property type="entry name" value="Ferritin-like_SF"/>
</dbReference>
<evidence type="ECO:0000313" key="13">
    <source>
        <dbReference type="EMBL" id="KVH95039.1"/>
    </source>
</evidence>
<dbReference type="GO" id="GO:0009706">
    <property type="term" value="C:chloroplast inner membrane"/>
    <property type="evidence" value="ECO:0007669"/>
    <property type="project" value="EnsemblPlants"/>
</dbReference>
<dbReference type="PANTHER" id="PTHR31053">
    <property type="entry name" value="MAGNESIUM-PROTOPORPHYRIN IX MONOMETHYL ESTER [OXIDATIVE] CYCLASE, CHLOROPLASTIC"/>
    <property type="match status" value="1"/>
</dbReference>
<evidence type="ECO:0000256" key="3">
    <source>
        <dbReference type="ARBA" id="ARBA00006550"/>
    </source>
</evidence>
<keyword evidence="9" id="KW-0408">Iron</keyword>
<evidence type="ECO:0000256" key="8">
    <source>
        <dbReference type="ARBA" id="ARBA00023002"/>
    </source>
</evidence>
<dbReference type="GO" id="GO:0003729">
    <property type="term" value="F:mRNA binding"/>
    <property type="evidence" value="ECO:0007669"/>
    <property type="project" value="EnsemblPlants"/>
</dbReference>
<keyword evidence="10" id="KW-0149">Chlorophyll biosynthesis</keyword>
<comment type="pathway">
    <text evidence="2">Porphyrin-containing compound metabolism; chlorophyll biosynthesis.</text>
</comment>
<keyword evidence="6" id="KW-0479">Metal-binding</keyword>
<organism evidence="13 14">
    <name type="scientific">Cynara cardunculus var. scolymus</name>
    <name type="common">Globe artichoke</name>
    <name type="synonym">Cynara scolymus</name>
    <dbReference type="NCBI Taxonomy" id="59895"/>
    <lineage>
        <taxon>Eukaryota</taxon>
        <taxon>Viridiplantae</taxon>
        <taxon>Streptophyta</taxon>
        <taxon>Embryophyta</taxon>
        <taxon>Tracheophyta</taxon>
        <taxon>Spermatophyta</taxon>
        <taxon>Magnoliopsida</taxon>
        <taxon>eudicotyledons</taxon>
        <taxon>Gunneridae</taxon>
        <taxon>Pentapetalae</taxon>
        <taxon>asterids</taxon>
        <taxon>campanulids</taxon>
        <taxon>Asterales</taxon>
        <taxon>Asteraceae</taxon>
        <taxon>Carduoideae</taxon>
        <taxon>Cardueae</taxon>
        <taxon>Carduinae</taxon>
        <taxon>Cynara</taxon>
    </lineage>
</organism>
<dbReference type="GO" id="GO:0015995">
    <property type="term" value="P:chlorophyll biosynthetic process"/>
    <property type="evidence" value="ECO:0007669"/>
    <property type="project" value="UniProtKB-UniPathway"/>
</dbReference>
<evidence type="ECO:0000256" key="2">
    <source>
        <dbReference type="ARBA" id="ARBA00005173"/>
    </source>
</evidence>
<protein>
    <recommendedName>
        <fullName evidence="4">magnesium-protoporphyrin IX monomethyl ester (oxidative) cyclase</fullName>
        <ecNumber evidence="4">1.14.13.81</ecNumber>
    </recommendedName>
</protein>
<evidence type="ECO:0000256" key="11">
    <source>
        <dbReference type="ARBA" id="ARBA00049231"/>
    </source>
</evidence>
<dbReference type="HAMAP" id="MF_01840">
    <property type="entry name" value="AcsF"/>
    <property type="match status" value="1"/>
</dbReference>
<dbReference type="GO" id="GO:0048529">
    <property type="term" value="F:magnesium-protoporphyrin IX monomethyl ester (oxidative) cyclase activity"/>
    <property type="evidence" value="ECO:0007669"/>
    <property type="project" value="UniProtKB-EC"/>
</dbReference>
<evidence type="ECO:0000256" key="9">
    <source>
        <dbReference type="ARBA" id="ARBA00023004"/>
    </source>
</evidence>
<keyword evidence="8" id="KW-0560">Oxidoreductase</keyword>
<keyword evidence="7" id="KW-0521">NADP</keyword>
<dbReference type="NCBIfam" id="TIGR02029">
    <property type="entry name" value="AcsF"/>
    <property type="match status" value="1"/>
</dbReference>
<dbReference type="InterPro" id="IPR008434">
    <property type="entry name" value="AcsF"/>
</dbReference>
<accession>A0A103XQN0</accession>
<dbReference type="EC" id="1.14.13.81" evidence="4"/>